<dbReference type="Pfam" id="PF01403">
    <property type="entry name" value="Sema"/>
    <property type="match status" value="1"/>
</dbReference>
<evidence type="ECO:0000313" key="10">
    <source>
        <dbReference type="Proteomes" id="UP000018467"/>
    </source>
</evidence>
<keyword evidence="7" id="KW-0732">Signal</keyword>
<dbReference type="GO" id="GO:0071526">
    <property type="term" value="P:semaphorin-plexin signaling pathway"/>
    <property type="evidence" value="ECO:0007669"/>
    <property type="project" value="TreeGrafter"/>
</dbReference>
<dbReference type="GeneTree" id="ENSGT00940000154870"/>
<keyword evidence="3" id="KW-1015">Disulfide bond</keyword>
<keyword evidence="6" id="KW-1133">Transmembrane helix</keyword>
<organism evidence="9 10">
    <name type="scientific">Astyanax mexicanus</name>
    <name type="common">Blind cave fish</name>
    <name type="synonym">Astyanax fasciatus mexicanus</name>
    <dbReference type="NCBI Taxonomy" id="7994"/>
    <lineage>
        <taxon>Eukaryota</taxon>
        <taxon>Metazoa</taxon>
        <taxon>Chordata</taxon>
        <taxon>Craniata</taxon>
        <taxon>Vertebrata</taxon>
        <taxon>Euteleostomi</taxon>
        <taxon>Actinopterygii</taxon>
        <taxon>Neopterygii</taxon>
        <taxon>Teleostei</taxon>
        <taxon>Ostariophysi</taxon>
        <taxon>Characiformes</taxon>
        <taxon>Characoidei</taxon>
        <taxon>Acestrorhamphidae</taxon>
        <taxon>Acestrorhamphinae</taxon>
        <taxon>Astyanax</taxon>
    </lineage>
</organism>
<dbReference type="InterPro" id="IPR027231">
    <property type="entry name" value="Semaphorin"/>
</dbReference>
<dbReference type="GO" id="GO:0005886">
    <property type="term" value="C:plasma membrane"/>
    <property type="evidence" value="ECO:0007669"/>
    <property type="project" value="TreeGrafter"/>
</dbReference>
<accession>A0A3B1IYP2</accession>
<dbReference type="AlphaFoldDB" id="A0A3B1IYP2"/>
<comment type="subcellular location">
    <subcellularLocation>
        <location evidence="1">Membrane</location>
    </subcellularLocation>
</comment>
<dbReference type="Proteomes" id="UP000018467">
    <property type="component" value="Unassembled WGS sequence"/>
</dbReference>
<comment type="caution">
    <text evidence="5">Lacks conserved residue(s) required for the propagation of feature annotation.</text>
</comment>
<keyword evidence="4" id="KW-0325">Glycoprotein</keyword>
<reference evidence="10" key="2">
    <citation type="journal article" date="2014" name="Nat. Commun.">
        <title>The cavefish genome reveals candidate genes for eye loss.</title>
        <authorList>
            <person name="McGaugh S.E."/>
            <person name="Gross J.B."/>
            <person name="Aken B."/>
            <person name="Blin M."/>
            <person name="Borowsky R."/>
            <person name="Chalopin D."/>
            <person name="Hinaux H."/>
            <person name="Jeffery W.R."/>
            <person name="Keene A."/>
            <person name="Ma L."/>
            <person name="Minx P."/>
            <person name="Murphy D."/>
            <person name="O'Quin K.E."/>
            <person name="Retaux S."/>
            <person name="Rohner N."/>
            <person name="Searle S.M."/>
            <person name="Stahl B.A."/>
            <person name="Tabin C."/>
            <person name="Volff J.N."/>
            <person name="Yoshizawa M."/>
            <person name="Warren W.C."/>
        </authorList>
    </citation>
    <scope>NUCLEOTIDE SEQUENCE [LARGE SCALE GENOMIC DNA]</scope>
    <source>
        <strain evidence="10">female</strain>
    </source>
</reference>
<dbReference type="GO" id="GO:0030335">
    <property type="term" value="P:positive regulation of cell migration"/>
    <property type="evidence" value="ECO:0007669"/>
    <property type="project" value="TreeGrafter"/>
</dbReference>
<dbReference type="GO" id="GO:0001755">
    <property type="term" value="P:neural crest cell migration"/>
    <property type="evidence" value="ECO:0007669"/>
    <property type="project" value="TreeGrafter"/>
</dbReference>
<keyword evidence="10" id="KW-1185">Reference proteome</keyword>
<dbReference type="Gene3D" id="3.30.1680.10">
    <property type="entry name" value="ligand-binding face of the semaphorins, domain 2"/>
    <property type="match status" value="1"/>
</dbReference>
<dbReference type="InterPro" id="IPR001627">
    <property type="entry name" value="Semap_dom"/>
</dbReference>
<evidence type="ECO:0000313" key="9">
    <source>
        <dbReference type="Ensembl" id="ENSAMXP00000034786.1"/>
    </source>
</evidence>
<feature type="chain" id="PRO_5017394299" evidence="7">
    <location>
        <begin position="37"/>
        <end position="718"/>
    </location>
</feature>
<dbReference type="SMART" id="SM00630">
    <property type="entry name" value="Sema"/>
    <property type="match status" value="1"/>
</dbReference>
<dbReference type="Bgee" id="ENSAMXG00000039624">
    <property type="expression patterns" value="Expressed in mesonephros and 14 other cell types or tissues"/>
</dbReference>
<name>A0A3B1IYP2_ASTMX</name>
<evidence type="ECO:0000256" key="6">
    <source>
        <dbReference type="SAM" id="Phobius"/>
    </source>
</evidence>
<feature type="domain" description="Sema" evidence="8">
    <location>
        <begin position="35"/>
        <end position="489"/>
    </location>
</feature>
<dbReference type="InterPro" id="IPR016201">
    <property type="entry name" value="PSI"/>
</dbReference>
<dbReference type="PANTHER" id="PTHR11036">
    <property type="entry name" value="SEMAPHORIN"/>
    <property type="match status" value="1"/>
</dbReference>
<dbReference type="SUPFAM" id="SSF103575">
    <property type="entry name" value="Plexin repeat"/>
    <property type="match status" value="1"/>
</dbReference>
<dbReference type="PROSITE" id="PS51004">
    <property type="entry name" value="SEMA"/>
    <property type="match status" value="1"/>
</dbReference>
<keyword evidence="2 6" id="KW-0472">Membrane</keyword>
<dbReference type="InParanoid" id="A0A3B1IYP2"/>
<dbReference type="GO" id="GO:0007411">
    <property type="term" value="P:axon guidance"/>
    <property type="evidence" value="ECO:0007669"/>
    <property type="project" value="TreeGrafter"/>
</dbReference>
<evidence type="ECO:0000256" key="5">
    <source>
        <dbReference type="PROSITE-ProRule" id="PRU00352"/>
    </source>
</evidence>
<dbReference type="InterPro" id="IPR015943">
    <property type="entry name" value="WD40/YVTN_repeat-like_dom_sf"/>
</dbReference>
<dbReference type="OrthoDB" id="9988752at2759"/>
<dbReference type="Pfam" id="PF01437">
    <property type="entry name" value="PSI"/>
    <property type="match status" value="1"/>
</dbReference>
<dbReference type="GO" id="GO:0045499">
    <property type="term" value="F:chemorepellent activity"/>
    <property type="evidence" value="ECO:0007669"/>
    <property type="project" value="TreeGrafter"/>
</dbReference>
<evidence type="ECO:0000256" key="4">
    <source>
        <dbReference type="ARBA" id="ARBA00023180"/>
    </source>
</evidence>
<dbReference type="SUPFAM" id="SSF101912">
    <property type="entry name" value="Sema domain"/>
    <property type="match status" value="1"/>
</dbReference>
<reference evidence="10" key="1">
    <citation type="submission" date="2013-03" db="EMBL/GenBank/DDBJ databases">
        <authorList>
            <person name="Jeffery W."/>
            <person name="Warren W."/>
            <person name="Wilson R.K."/>
        </authorList>
    </citation>
    <scope>NUCLEOTIDE SEQUENCE</scope>
    <source>
        <strain evidence="10">female</strain>
    </source>
</reference>
<dbReference type="GO" id="GO:0030215">
    <property type="term" value="F:semaphorin receptor binding"/>
    <property type="evidence" value="ECO:0007669"/>
    <property type="project" value="InterPro"/>
</dbReference>
<keyword evidence="6" id="KW-0812">Transmembrane</keyword>
<dbReference type="SMART" id="SM00423">
    <property type="entry name" value="PSI"/>
    <property type="match status" value="1"/>
</dbReference>
<evidence type="ECO:0000256" key="1">
    <source>
        <dbReference type="ARBA" id="ARBA00004370"/>
    </source>
</evidence>
<evidence type="ECO:0000256" key="2">
    <source>
        <dbReference type="ARBA" id="ARBA00023136"/>
    </source>
</evidence>
<sequence>MLVAHSLLMSMPTMAGGYRSWKFCFLLLGLLHFTQSSISPRTTFLTGNPGRVLSLYDVSDALNTTVLLLSPDATTLFAGARNAVLSLDVSQPDVITLKRKHDWAPKDARDRCGTDQLKNCANFIRVLQFINSTHLYTCGSFALKPHDIILTADTLSVSRITQSAKGRCPYKGSERNTAVFVDGELYTATTNDYSGNEPIISRHFSKEPKNDLSLEKLQNILNEPTFISSFYTPSEGKVFLFFREDEAEYNFMQRFTVSRVAQVCIDDNGGQRVLQKRWTTFAKSQLVCQREKQLPFNLLQDVVMVPPPEGESPDKTLFYGIFTSQWLSGQSAVCAFTLRDIKAVFSGDYKTYSSKTNQWTVTPNTDAKLGKCGLHNGSDDLLNLAKKNFLTAKPVKSVDQKQLLTATEQLYSRITAQRVQAANGHTYTVLYLLTGTGFLQKAVLLKDRAHIIEEIQVFKQPQILTSILLSATKGMVFVGFSEGVIRVPVSNCSFYSSCAECVLARDPFCGWDSQGKGCVPVSNMYSSLHQDVENGSVKEQCEDLEHQNDTPVPKVVRAHLNRLVKLPCHSSSRLAKVSWRFANHSTVPQTRFLQHGDGSLVFRATPSNALEFQCVTEEQGFQKIEAIFSLKVQASPHSYITAQQHGVELELMPQPLLDKDTPQKTYYNEMVALSFLFVVALCVIAVGAVLWRKKSQNKPVTEYATNEDFSIERSVTTP</sequence>
<proteinExistence type="predicted"/>
<evidence type="ECO:0000256" key="7">
    <source>
        <dbReference type="SAM" id="SignalP"/>
    </source>
</evidence>
<dbReference type="Gene3D" id="2.130.10.10">
    <property type="entry name" value="YVTN repeat-like/Quinoprotein amine dehydrogenase"/>
    <property type="match status" value="1"/>
</dbReference>
<dbReference type="STRING" id="7994.ENSAMXP00000034786"/>
<evidence type="ECO:0000259" key="8">
    <source>
        <dbReference type="PROSITE" id="PS51004"/>
    </source>
</evidence>
<reference evidence="9" key="3">
    <citation type="submission" date="2025-08" db="UniProtKB">
        <authorList>
            <consortium name="Ensembl"/>
        </authorList>
    </citation>
    <scope>IDENTIFICATION</scope>
</reference>
<dbReference type="PANTHER" id="PTHR11036:SF145">
    <property type="entry name" value="SEMAPHORIN-4A ISOFORM X1-RELATED"/>
    <property type="match status" value="1"/>
</dbReference>
<feature type="signal peptide" evidence="7">
    <location>
        <begin position="1"/>
        <end position="36"/>
    </location>
</feature>
<evidence type="ECO:0000256" key="3">
    <source>
        <dbReference type="ARBA" id="ARBA00023157"/>
    </source>
</evidence>
<reference evidence="9" key="4">
    <citation type="submission" date="2025-09" db="UniProtKB">
        <authorList>
            <consortium name="Ensembl"/>
        </authorList>
    </citation>
    <scope>IDENTIFICATION</scope>
</reference>
<feature type="transmembrane region" description="Helical" evidence="6">
    <location>
        <begin position="670"/>
        <end position="691"/>
    </location>
</feature>
<dbReference type="InterPro" id="IPR036352">
    <property type="entry name" value="Semap_dom_sf"/>
</dbReference>
<dbReference type="InterPro" id="IPR002165">
    <property type="entry name" value="Plexin_repeat"/>
</dbReference>
<protein>
    <submittedName>
        <fullName evidence="9">Semaphorin 4A</fullName>
    </submittedName>
</protein>
<dbReference type="Ensembl" id="ENSAMXT00000039759.1">
    <property type="protein sequence ID" value="ENSAMXP00000034786.1"/>
    <property type="gene ID" value="ENSAMXG00000039624.1"/>
</dbReference>